<dbReference type="PANTHER" id="PTHR45138">
    <property type="entry name" value="REGULATORY COMPONENTS OF SENSORY TRANSDUCTION SYSTEM"/>
    <property type="match status" value="1"/>
</dbReference>
<dbReference type="Pfam" id="PF07696">
    <property type="entry name" value="7TMR-DISMED2"/>
    <property type="match status" value="1"/>
</dbReference>
<dbReference type="GO" id="GO:0005886">
    <property type="term" value="C:plasma membrane"/>
    <property type="evidence" value="ECO:0007669"/>
    <property type="project" value="TreeGrafter"/>
</dbReference>
<keyword evidence="1" id="KW-0472">Membrane</keyword>
<dbReference type="CDD" id="cd01949">
    <property type="entry name" value="GGDEF"/>
    <property type="match status" value="1"/>
</dbReference>
<feature type="transmembrane region" description="Helical" evidence="1">
    <location>
        <begin position="7"/>
        <end position="26"/>
    </location>
</feature>
<dbReference type="AlphaFoldDB" id="A0A7G1G4I8"/>
<dbReference type="RefSeq" id="WP_190615067.1">
    <property type="nucleotide sequence ID" value="NZ_AP018712.1"/>
</dbReference>
<dbReference type="PROSITE" id="PS50887">
    <property type="entry name" value="GGDEF"/>
    <property type="match status" value="1"/>
</dbReference>
<dbReference type="EMBL" id="AP018712">
    <property type="protein sequence ID" value="BBE29924.1"/>
    <property type="molecule type" value="Genomic_DNA"/>
</dbReference>
<proteinExistence type="predicted"/>
<evidence type="ECO:0000313" key="4">
    <source>
        <dbReference type="Proteomes" id="UP000516361"/>
    </source>
</evidence>
<dbReference type="NCBIfam" id="TIGR00254">
    <property type="entry name" value="GGDEF"/>
    <property type="match status" value="1"/>
</dbReference>
<dbReference type="Pfam" id="PF00990">
    <property type="entry name" value="GGDEF"/>
    <property type="match status" value="1"/>
</dbReference>
<accession>A0A7G1G4I8</accession>
<dbReference type="GO" id="GO:0043709">
    <property type="term" value="P:cell adhesion involved in single-species biofilm formation"/>
    <property type="evidence" value="ECO:0007669"/>
    <property type="project" value="TreeGrafter"/>
</dbReference>
<dbReference type="Proteomes" id="UP000516361">
    <property type="component" value="Chromosome"/>
</dbReference>
<evidence type="ECO:0000259" key="2">
    <source>
        <dbReference type="PROSITE" id="PS50887"/>
    </source>
</evidence>
<dbReference type="Gene3D" id="2.60.40.2380">
    <property type="match status" value="1"/>
</dbReference>
<keyword evidence="1" id="KW-1133">Transmembrane helix</keyword>
<reference evidence="3 4" key="1">
    <citation type="submission" date="2018-06" db="EMBL/GenBank/DDBJ databases">
        <title>Genome sequencing of Oceanotoga sp. sy52.</title>
        <authorList>
            <person name="Mori K."/>
        </authorList>
    </citation>
    <scope>NUCLEOTIDE SEQUENCE [LARGE SCALE GENOMIC DNA]</scope>
    <source>
        <strain evidence="4">sy52</strain>
    </source>
</reference>
<sequence length="678" mass="79940">MSYKKIIFFIIILIISSFSFTQIYYVEDKKDLYTPLEVLKMDKKVLNQTTFGLTNSSYWYFFSLENYEKNKEFFVEINKPQLSYIDFYVIENNSIKTCIKTGINRGYDSKPLKVNTFVFPVKIESKKTNILIKVKTSSYMTVPIKVLEKNDFFYKKINENIVLGLYYGIIISMILYNFFIFISTKNISYFYYILYLFNFVMMQLVWDGLTNDIFSKNIWWFEHSNSFFIFLTIIFYLLFVKKFINLSKIKKSLNKIFIFSIQIFSIMLFISLFLSSTLSTNIATISGLISVFLLSFLMIKLKMKTLTIKLFTYAWFFFVLGIFINILAALKIIPTNILTIYFPKIGSTLEVILLSLSLGNKINIIRREKELNQKMKNFLLKLHKVSKILTEIKNEKIPEKLLDQLINELELDGGIIYLEDNNTYISKNFKEKIIDFNYLLNKVFDNNKESCILNDFYIENTLYKTVYLFKIKNGKIILFSLKKSQYTKEEVKILNEFMNYGGVIIENNKLFLKTEKLSKIDSLTGIYNRYAFFKETEKIVESNKYKNYSSIMVDIDYFKKINDTYGHLIGDIVLKIIVERIQSCIRKTDILGRYGGEEFVIILPNISKQRLMEVSEKILKNISDFPIIVNNNSLRVTVSLGVIFTNRKIELSTLLLYVDEQLYKAKENGRNRIEVMEK</sequence>
<dbReference type="KEGG" id="ocy:OSSY52_00650"/>
<gene>
    <name evidence="3" type="ORF">OSSY52_00650</name>
</gene>
<dbReference type="InterPro" id="IPR011622">
    <property type="entry name" value="7TMR_DISM_rcpt_extracell_dom2"/>
</dbReference>
<organism evidence="3 4">
    <name type="scientific">Tepiditoga spiralis</name>
    <dbReference type="NCBI Taxonomy" id="2108365"/>
    <lineage>
        <taxon>Bacteria</taxon>
        <taxon>Thermotogati</taxon>
        <taxon>Thermotogota</taxon>
        <taxon>Thermotogae</taxon>
        <taxon>Petrotogales</taxon>
        <taxon>Petrotogaceae</taxon>
        <taxon>Tepiditoga</taxon>
    </lineage>
</organism>
<feature type="transmembrane region" description="Helical" evidence="1">
    <location>
        <begin position="189"/>
        <end position="206"/>
    </location>
</feature>
<dbReference type="SMART" id="SM00267">
    <property type="entry name" value="GGDEF"/>
    <property type="match status" value="1"/>
</dbReference>
<dbReference type="GO" id="GO:0052621">
    <property type="term" value="F:diguanylate cyclase activity"/>
    <property type="evidence" value="ECO:0007669"/>
    <property type="project" value="TreeGrafter"/>
</dbReference>
<dbReference type="InterPro" id="IPR043128">
    <property type="entry name" value="Rev_trsase/Diguanyl_cyclase"/>
</dbReference>
<feature type="transmembrane region" description="Helical" evidence="1">
    <location>
        <begin position="311"/>
        <end position="334"/>
    </location>
</feature>
<dbReference type="Pfam" id="PF07695">
    <property type="entry name" value="7TMR-DISM_7TM"/>
    <property type="match status" value="1"/>
</dbReference>
<dbReference type="InParanoid" id="A0A7G1G4I8"/>
<evidence type="ECO:0000256" key="1">
    <source>
        <dbReference type="SAM" id="Phobius"/>
    </source>
</evidence>
<feature type="transmembrane region" description="Helical" evidence="1">
    <location>
        <begin position="280"/>
        <end position="299"/>
    </location>
</feature>
<dbReference type="Gene3D" id="3.30.70.270">
    <property type="match status" value="1"/>
</dbReference>
<evidence type="ECO:0000313" key="3">
    <source>
        <dbReference type="EMBL" id="BBE29924.1"/>
    </source>
</evidence>
<dbReference type="SUPFAM" id="SSF55073">
    <property type="entry name" value="Nucleotide cyclase"/>
    <property type="match status" value="1"/>
</dbReference>
<feature type="domain" description="GGDEF" evidence="2">
    <location>
        <begin position="546"/>
        <end position="678"/>
    </location>
</feature>
<dbReference type="FunFam" id="3.30.70.270:FF:000001">
    <property type="entry name" value="Diguanylate cyclase domain protein"/>
    <property type="match status" value="1"/>
</dbReference>
<dbReference type="InterPro" id="IPR011623">
    <property type="entry name" value="7TMR_DISM_rcpt_extracell_dom1"/>
</dbReference>
<feature type="transmembrane region" description="Helical" evidence="1">
    <location>
        <begin position="161"/>
        <end position="182"/>
    </location>
</feature>
<dbReference type="GO" id="GO:1902201">
    <property type="term" value="P:negative regulation of bacterial-type flagellum-dependent cell motility"/>
    <property type="evidence" value="ECO:0007669"/>
    <property type="project" value="TreeGrafter"/>
</dbReference>
<name>A0A7G1G4I8_9BACT</name>
<feature type="transmembrane region" description="Helical" evidence="1">
    <location>
        <begin position="340"/>
        <end position="359"/>
    </location>
</feature>
<dbReference type="InterPro" id="IPR050469">
    <property type="entry name" value="Diguanylate_Cyclase"/>
</dbReference>
<keyword evidence="1" id="KW-0812">Transmembrane</keyword>
<protein>
    <recommendedName>
        <fullName evidence="2">GGDEF domain-containing protein</fullName>
    </recommendedName>
</protein>
<dbReference type="InterPro" id="IPR000160">
    <property type="entry name" value="GGDEF_dom"/>
</dbReference>
<feature type="transmembrane region" description="Helical" evidence="1">
    <location>
        <begin position="226"/>
        <end position="244"/>
    </location>
</feature>
<dbReference type="InterPro" id="IPR029787">
    <property type="entry name" value="Nucleotide_cyclase"/>
</dbReference>
<feature type="transmembrane region" description="Helical" evidence="1">
    <location>
        <begin position="256"/>
        <end position="274"/>
    </location>
</feature>
<keyword evidence="4" id="KW-1185">Reference proteome</keyword>
<dbReference type="PANTHER" id="PTHR45138:SF9">
    <property type="entry name" value="DIGUANYLATE CYCLASE DGCM-RELATED"/>
    <property type="match status" value="1"/>
</dbReference>